<proteinExistence type="predicted"/>
<keyword evidence="1" id="KW-1185">Reference proteome</keyword>
<accession>A0A1I7W1F5</accession>
<evidence type="ECO:0000313" key="2">
    <source>
        <dbReference type="WBParaSite" id="EN70_8627"/>
    </source>
</evidence>
<sequence>MLIIPYNPVWTQHTSIQLNATQPDPNSTQPLATQIDSTQFTLTPTQLNLFQPKTTHAIQLNPNSTQPNTTQHIQFKAAQRILGSRSTILVIFGYWSTSHSTIQKNPPQDSCHIKV</sequence>
<dbReference type="AlphaFoldDB" id="A0A1I7W1F5"/>
<name>A0A1I7W1F5_LOALO</name>
<reference evidence="1" key="1">
    <citation type="submission" date="2012-04" db="EMBL/GenBank/DDBJ databases">
        <title>The Genome Sequence of Loa loa.</title>
        <authorList>
            <consortium name="The Broad Institute Genome Sequencing Platform"/>
            <consortium name="Broad Institute Genome Sequencing Center for Infectious Disease"/>
            <person name="Nutman T.B."/>
            <person name="Fink D.L."/>
            <person name="Russ C."/>
            <person name="Young S."/>
            <person name="Zeng Q."/>
            <person name="Gargeya S."/>
            <person name="Alvarado L."/>
            <person name="Berlin A."/>
            <person name="Chapman S.B."/>
            <person name="Chen Z."/>
            <person name="Freedman E."/>
            <person name="Gellesch M."/>
            <person name="Goldberg J."/>
            <person name="Griggs A."/>
            <person name="Gujja S."/>
            <person name="Heilman E.R."/>
            <person name="Heiman D."/>
            <person name="Howarth C."/>
            <person name="Mehta T."/>
            <person name="Neiman D."/>
            <person name="Pearson M."/>
            <person name="Roberts A."/>
            <person name="Saif S."/>
            <person name="Shea T."/>
            <person name="Shenoy N."/>
            <person name="Sisk P."/>
            <person name="Stolte C."/>
            <person name="Sykes S."/>
            <person name="White J."/>
            <person name="Yandava C."/>
            <person name="Haas B."/>
            <person name="Henn M.R."/>
            <person name="Nusbaum C."/>
            <person name="Birren B."/>
        </authorList>
    </citation>
    <scope>NUCLEOTIDE SEQUENCE [LARGE SCALE GENOMIC DNA]</scope>
</reference>
<dbReference type="Proteomes" id="UP000095285">
    <property type="component" value="Unassembled WGS sequence"/>
</dbReference>
<protein>
    <submittedName>
        <fullName evidence="2">Ovule protein</fullName>
    </submittedName>
</protein>
<dbReference type="WBParaSite" id="EN70_8627">
    <property type="protein sequence ID" value="EN70_8627"/>
    <property type="gene ID" value="EN70_8627"/>
</dbReference>
<reference evidence="2" key="2">
    <citation type="submission" date="2016-11" db="UniProtKB">
        <authorList>
            <consortium name="WormBaseParasite"/>
        </authorList>
    </citation>
    <scope>IDENTIFICATION</scope>
</reference>
<evidence type="ECO:0000313" key="1">
    <source>
        <dbReference type="Proteomes" id="UP000095285"/>
    </source>
</evidence>
<organism evidence="1 2">
    <name type="scientific">Loa loa</name>
    <name type="common">Eye worm</name>
    <name type="synonym">Filaria loa</name>
    <dbReference type="NCBI Taxonomy" id="7209"/>
    <lineage>
        <taxon>Eukaryota</taxon>
        <taxon>Metazoa</taxon>
        <taxon>Ecdysozoa</taxon>
        <taxon>Nematoda</taxon>
        <taxon>Chromadorea</taxon>
        <taxon>Rhabditida</taxon>
        <taxon>Spirurina</taxon>
        <taxon>Spiruromorpha</taxon>
        <taxon>Filarioidea</taxon>
        <taxon>Onchocercidae</taxon>
        <taxon>Loa</taxon>
    </lineage>
</organism>